<feature type="transmembrane region" description="Helical" evidence="1">
    <location>
        <begin position="383"/>
        <end position="406"/>
    </location>
</feature>
<name>S0KCN6_9ENTE</name>
<feature type="transmembrane region" description="Helical" evidence="1">
    <location>
        <begin position="34"/>
        <end position="60"/>
    </location>
</feature>
<feature type="transmembrane region" description="Helical" evidence="1">
    <location>
        <begin position="72"/>
        <end position="93"/>
    </location>
</feature>
<feature type="transmembrane region" description="Helical" evidence="1">
    <location>
        <begin position="302"/>
        <end position="328"/>
    </location>
</feature>
<feature type="transmembrane region" description="Helical" evidence="1">
    <location>
        <begin position="232"/>
        <end position="254"/>
    </location>
</feature>
<proteinExistence type="predicted"/>
<evidence type="ECO:0000313" key="2">
    <source>
        <dbReference type="EMBL" id="EOW87607.1"/>
    </source>
</evidence>
<protein>
    <submittedName>
        <fullName evidence="2">Uncharacterized protein</fullName>
    </submittedName>
</protein>
<feature type="transmembrane region" description="Helical" evidence="1">
    <location>
        <begin position="460"/>
        <end position="482"/>
    </location>
</feature>
<feature type="transmembrane region" description="Helical" evidence="1">
    <location>
        <begin position="156"/>
        <end position="181"/>
    </location>
</feature>
<feature type="transmembrane region" description="Helical" evidence="1">
    <location>
        <begin position="193"/>
        <end position="212"/>
    </location>
</feature>
<dbReference type="Proteomes" id="UP000014113">
    <property type="component" value="Unassembled WGS sequence"/>
</dbReference>
<keyword evidence="3" id="KW-1185">Reference proteome</keyword>
<dbReference type="STRING" id="1121865.OMW_00935"/>
<feature type="transmembrane region" description="Helical" evidence="1">
    <location>
        <begin position="334"/>
        <end position="362"/>
    </location>
</feature>
<keyword evidence="1" id="KW-0472">Membrane</keyword>
<dbReference type="RefSeq" id="WP_016183096.1">
    <property type="nucleotide sequence ID" value="NZ_JXKI01000023.1"/>
</dbReference>
<sequence>MNKRQFLALLKLGLIQSNPQITQRFRAKGKYGPALIKSLVLQNTLFPLLLVVVYGGIFLSQDLYRYPGQFNGLFLVLIGISLSQGITLIYNTFFDNNDFDHYKTLPLSIDMVIFSKSFITIFTIIVYLLPCFIAFLNYGLNAGTNIVLTLLLSLLFWLFLIILLFSLALLLLFGLSLIPAFKQKLKQIAKTMMVITSLFILLAIMLNTYQTASLSAKPYFFIQPFLNVLKQPFSKLSLLSLGIILAVIVILVLLTRIKIYPLLTQNDLNQATKQTKKALTNSTNAKHIFIRYQMRLIGESSLLFQIFSMTFIMPIVLSFSMVNLIALFNNLDQYFGLFLLLGVLITSLVVTPNSLPAILVSLERQNFPFLFTTPLSKKMYLNLKLKFILAVQLGANAVLLLFICFIAKLNLLSALCFLIGGLWFTIPTCMHYLFKDYRFPFFEWSDYLQLVTRGQSNGKLFLMMIVKWIVAIILVVALVLTSSIFGTFWPNLLVSIAVIVFLSGYSLAKVQQWRTIR</sequence>
<feature type="transmembrane region" description="Helical" evidence="1">
    <location>
        <begin position="412"/>
        <end position="434"/>
    </location>
</feature>
<comment type="caution">
    <text evidence="2">The sequence shown here is derived from an EMBL/GenBank/DDBJ whole genome shotgun (WGS) entry which is preliminary data.</text>
</comment>
<dbReference type="EMBL" id="ASWJ01000002">
    <property type="protein sequence ID" value="EOW87607.1"/>
    <property type="molecule type" value="Genomic_DNA"/>
</dbReference>
<feature type="transmembrane region" description="Helical" evidence="1">
    <location>
        <begin position="113"/>
        <end position="136"/>
    </location>
</feature>
<dbReference type="AlphaFoldDB" id="S0KCN6"/>
<dbReference type="PATRIC" id="fig|1121865.3.peg.922"/>
<keyword evidence="1" id="KW-1133">Transmembrane helix</keyword>
<evidence type="ECO:0000313" key="3">
    <source>
        <dbReference type="Proteomes" id="UP000014113"/>
    </source>
</evidence>
<gene>
    <name evidence="2" type="ORF">I568_00272</name>
</gene>
<feature type="transmembrane region" description="Helical" evidence="1">
    <location>
        <begin position="488"/>
        <end position="508"/>
    </location>
</feature>
<evidence type="ECO:0000256" key="1">
    <source>
        <dbReference type="SAM" id="Phobius"/>
    </source>
</evidence>
<dbReference type="eggNOG" id="ENOG502ZAPV">
    <property type="taxonomic scope" value="Bacteria"/>
</dbReference>
<reference evidence="2 3" key="1">
    <citation type="submission" date="2013-03" db="EMBL/GenBank/DDBJ databases">
        <title>The Genome Sequence of Enterococcus columbae ATCC_51263 (PacBio/Illumina hybrid assembly).</title>
        <authorList>
            <consortium name="The Broad Institute Genomics Platform"/>
            <consortium name="The Broad Institute Genome Sequencing Center for Infectious Disease"/>
            <person name="Earl A."/>
            <person name="Russ C."/>
            <person name="Gilmore M."/>
            <person name="Surin D."/>
            <person name="Walker B."/>
            <person name="Young S."/>
            <person name="Zeng Q."/>
            <person name="Gargeya S."/>
            <person name="Fitzgerald M."/>
            <person name="Haas B."/>
            <person name="Abouelleil A."/>
            <person name="Allen A.W."/>
            <person name="Alvarado L."/>
            <person name="Arachchi H.M."/>
            <person name="Berlin A.M."/>
            <person name="Chapman S.B."/>
            <person name="Gainer-Dewar J."/>
            <person name="Goldberg J."/>
            <person name="Griggs A."/>
            <person name="Gujja S."/>
            <person name="Hansen M."/>
            <person name="Howarth C."/>
            <person name="Imamovic A."/>
            <person name="Ireland A."/>
            <person name="Larimer J."/>
            <person name="McCowan C."/>
            <person name="Murphy C."/>
            <person name="Pearson M."/>
            <person name="Poon T.W."/>
            <person name="Priest M."/>
            <person name="Roberts A."/>
            <person name="Saif S."/>
            <person name="Shea T."/>
            <person name="Sisk P."/>
            <person name="Sykes S."/>
            <person name="Wortman J."/>
            <person name="Nusbaum C."/>
            <person name="Birren B."/>
        </authorList>
    </citation>
    <scope>NUCLEOTIDE SEQUENCE [LARGE SCALE GENOMIC DNA]</scope>
    <source>
        <strain evidence="2 3">ATCC 51263</strain>
    </source>
</reference>
<keyword evidence="1" id="KW-0812">Transmembrane</keyword>
<dbReference type="OrthoDB" id="2176387at2"/>
<accession>S0KCN6</accession>
<organism evidence="2 3">
    <name type="scientific">Enterococcus columbae DSM 7374 = ATCC 51263</name>
    <dbReference type="NCBI Taxonomy" id="1121865"/>
    <lineage>
        <taxon>Bacteria</taxon>
        <taxon>Bacillati</taxon>
        <taxon>Bacillota</taxon>
        <taxon>Bacilli</taxon>
        <taxon>Lactobacillales</taxon>
        <taxon>Enterococcaceae</taxon>
        <taxon>Enterococcus</taxon>
    </lineage>
</organism>